<organism evidence="4 5">
    <name type="scientific">Glomus cerebriforme</name>
    <dbReference type="NCBI Taxonomy" id="658196"/>
    <lineage>
        <taxon>Eukaryota</taxon>
        <taxon>Fungi</taxon>
        <taxon>Fungi incertae sedis</taxon>
        <taxon>Mucoromycota</taxon>
        <taxon>Glomeromycotina</taxon>
        <taxon>Glomeromycetes</taxon>
        <taxon>Glomerales</taxon>
        <taxon>Glomeraceae</taxon>
        <taxon>Glomus</taxon>
    </lineage>
</organism>
<dbReference type="OrthoDB" id="432528at2759"/>
<keyword evidence="2" id="KW-0677">Repeat</keyword>
<gene>
    <name evidence="4" type="ORF">C1645_191291</name>
</gene>
<dbReference type="Pfam" id="PF24681">
    <property type="entry name" value="Kelch_KLHDC2_KLHL20_DRC7"/>
    <property type="match status" value="1"/>
</dbReference>
<dbReference type="PANTHER" id="PTHR46093">
    <property type="entry name" value="ACYL-COA-BINDING DOMAIN-CONTAINING PROTEIN 5"/>
    <property type="match status" value="1"/>
</dbReference>
<dbReference type="AlphaFoldDB" id="A0A397SV02"/>
<protein>
    <recommendedName>
        <fullName evidence="6">Galactose oxidase</fullName>
    </recommendedName>
</protein>
<dbReference type="Gene3D" id="2.120.10.80">
    <property type="entry name" value="Kelch-type beta propeller"/>
    <property type="match status" value="1"/>
</dbReference>
<feature type="signal peptide" evidence="3">
    <location>
        <begin position="1"/>
        <end position="23"/>
    </location>
</feature>
<name>A0A397SV02_9GLOM</name>
<keyword evidence="5" id="KW-1185">Reference proteome</keyword>
<reference evidence="4 5" key="1">
    <citation type="submission" date="2018-06" db="EMBL/GenBank/DDBJ databases">
        <title>Comparative genomics reveals the genomic features of Rhizophagus irregularis, R. cerebriforme, R. diaphanum and Gigaspora rosea, and their symbiotic lifestyle signature.</title>
        <authorList>
            <person name="Morin E."/>
            <person name="San Clemente H."/>
            <person name="Chen E.C.H."/>
            <person name="De La Providencia I."/>
            <person name="Hainaut M."/>
            <person name="Kuo A."/>
            <person name="Kohler A."/>
            <person name="Murat C."/>
            <person name="Tang N."/>
            <person name="Roy S."/>
            <person name="Loubradou J."/>
            <person name="Henrissat B."/>
            <person name="Grigoriev I.V."/>
            <person name="Corradi N."/>
            <person name="Roux C."/>
            <person name="Martin F.M."/>
        </authorList>
    </citation>
    <scope>NUCLEOTIDE SEQUENCE [LARGE SCALE GENOMIC DNA]</scope>
    <source>
        <strain evidence="4 5">DAOM 227022</strain>
    </source>
</reference>
<dbReference type="Proteomes" id="UP000265703">
    <property type="component" value="Unassembled WGS sequence"/>
</dbReference>
<dbReference type="SUPFAM" id="SSF117281">
    <property type="entry name" value="Kelch motif"/>
    <property type="match status" value="1"/>
</dbReference>
<comment type="caution">
    <text evidence="4">The sequence shown here is derived from an EMBL/GenBank/DDBJ whole genome shotgun (WGS) entry which is preliminary data.</text>
</comment>
<keyword evidence="1" id="KW-0880">Kelch repeat</keyword>
<evidence type="ECO:0000256" key="2">
    <source>
        <dbReference type="ARBA" id="ARBA00022737"/>
    </source>
</evidence>
<evidence type="ECO:0000313" key="5">
    <source>
        <dbReference type="Proteomes" id="UP000265703"/>
    </source>
</evidence>
<evidence type="ECO:0008006" key="6">
    <source>
        <dbReference type="Google" id="ProtNLM"/>
    </source>
</evidence>
<evidence type="ECO:0000256" key="1">
    <source>
        <dbReference type="ARBA" id="ARBA00022441"/>
    </source>
</evidence>
<dbReference type="PANTHER" id="PTHR46093:SF3">
    <property type="entry name" value="ACYL-COA-BINDING DOMAIN-CONTAINING PROTEIN 4"/>
    <property type="match status" value="1"/>
</dbReference>
<proteinExistence type="predicted"/>
<sequence length="258" mass="29251">MIKNSLVHFLLWILIQLLFKVDCQRYFTPMQRHDHTATILDNKLYILGGSGYGGDSEFFYLDFSNKIDTRKLSWYDLSDMNIVPSHYGAASVKGGSNNDTLFLYGVYNSAIALVYTFDPRINKWFTPQVSGNNYIRKQFLTGVIDQRGKMYLFGETLPGGLIVDDLTLDTDMLILDTINLMWGKGSLVNAPPARSDYGATLLPNQSIIYIGCFDPKDKQAIGKIHLYDTITNVWSTKITIGNIPTQREYFSAVLGEYF</sequence>
<dbReference type="InterPro" id="IPR015915">
    <property type="entry name" value="Kelch-typ_b-propeller"/>
</dbReference>
<feature type="chain" id="PRO_5017200623" description="Galactose oxidase" evidence="3">
    <location>
        <begin position="24"/>
        <end position="258"/>
    </location>
</feature>
<accession>A0A397SV02</accession>
<evidence type="ECO:0000256" key="3">
    <source>
        <dbReference type="SAM" id="SignalP"/>
    </source>
</evidence>
<evidence type="ECO:0000313" key="4">
    <source>
        <dbReference type="EMBL" id="RIA89542.1"/>
    </source>
</evidence>
<dbReference type="EMBL" id="QKYT01000216">
    <property type="protein sequence ID" value="RIA89542.1"/>
    <property type="molecule type" value="Genomic_DNA"/>
</dbReference>
<keyword evidence="3" id="KW-0732">Signal</keyword>